<dbReference type="PANTHER" id="PTHR10584">
    <property type="entry name" value="SUGAR KINASE"/>
    <property type="match status" value="1"/>
</dbReference>
<sequence>MSVLIVGSVALDTVITPFGENNEALGGSAVYFALAARYFNQPRLVAVVGNDFPAEHMELLTACSLDLRGLEVQQGKTFRWTGKYGYDLNQRDTLATHLNVFENFHPRLPSAYKNSQFVFLGNIHPSLQLEVLDQISDPVFIACDTMNLWIENERDTLCRLIKRVDAIVLNDSEARELAQEPNLAKAARQIHEMGCRRVIIKKGEHGCLFFTPHSHFSAPAYPLESVNDPTGAGDSFAGGFMGYLSQSGDIDDFTIRRAIVYGSVLASFTVELFGVDRLIDLSTEQIHSRYQEFLEITRFSP</sequence>
<dbReference type="InterPro" id="IPR002173">
    <property type="entry name" value="Carboh/pur_kinase_PfkB_CS"/>
</dbReference>
<dbReference type="Gene3D" id="3.40.1190.20">
    <property type="match status" value="1"/>
</dbReference>
<comment type="caution">
    <text evidence="4">The sequence shown here is derived from an EMBL/GenBank/DDBJ whole genome shotgun (WGS) entry which is preliminary data.</text>
</comment>
<dbReference type="EMBL" id="QZKU01000104">
    <property type="protein sequence ID" value="RJP18266.1"/>
    <property type="molecule type" value="Genomic_DNA"/>
</dbReference>
<evidence type="ECO:0000259" key="3">
    <source>
        <dbReference type="Pfam" id="PF00294"/>
    </source>
</evidence>
<dbReference type="Proteomes" id="UP000265882">
    <property type="component" value="Unassembled WGS sequence"/>
</dbReference>
<dbReference type="InterPro" id="IPR029056">
    <property type="entry name" value="Ribokinase-like"/>
</dbReference>
<dbReference type="SUPFAM" id="SSF53613">
    <property type="entry name" value="Ribokinase-like"/>
    <property type="match status" value="1"/>
</dbReference>
<evidence type="ECO:0000313" key="5">
    <source>
        <dbReference type="Proteomes" id="UP000265882"/>
    </source>
</evidence>
<keyword evidence="2 4" id="KW-0418">Kinase</keyword>
<reference evidence="4 5" key="1">
    <citation type="journal article" date="2017" name="ISME J.">
        <title>Energy and carbon metabolisms in a deep terrestrial subsurface fluid microbial community.</title>
        <authorList>
            <person name="Momper L."/>
            <person name="Jungbluth S.P."/>
            <person name="Lee M.D."/>
            <person name="Amend J.P."/>
        </authorList>
    </citation>
    <scope>NUCLEOTIDE SEQUENCE [LARGE SCALE GENOMIC DNA]</scope>
    <source>
        <strain evidence="4">SURF_5</strain>
    </source>
</reference>
<dbReference type="InterPro" id="IPR011611">
    <property type="entry name" value="PfkB_dom"/>
</dbReference>
<dbReference type="Pfam" id="PF00294">
    <property type="entry name" value="PfkB"/>
    <property type="match status" value="1"/>
</dbReference>
<dbReference type="GO" id="GO:0005829">
    <property type="term" value="C:cytosol"/>
    <property type="evidence" value="ECO:0007669"/>
    <property type="project" value="TreeGrafter"/>
</dbReference>
<dbReference type="GO" id="GO:0016301">
    <property type="term" value="F:kinase activity"/>
    <property type="evidence" value="ECO:0007669"/>
    <property type="project" value="UniProtKB-KW"/>
</dbReference>
<evidence type="ECO:0000313" key="4">
    <source>
        <dbReference type="EMBL" id="RJP18266.1"/>
    </source>
</evidence>
<feature type="domain" description="Carbohydrate kinase PfkB" evidence="3">
    <location>
        <begin position="26"/>
        <end position="275"/>
    </location>
</feature>
<dbReference type="PANTHER" id="PTHR10584:SF166">
    <property type="entry name" value="RIBOKINASE"/>
    <property type="match status" value="1"/>
</dbReference>
<gene>
    <name evidence="4" type="ORF">C4520_14810</name>
</gene>
<proteinExistence type="predicted"/>
<name>A0A3A4NJ23_ABYX5</name>
<organism evidence="4 5">
    <name type="scientific">Abyssobacteria bacterium (strain SURF_5)</name>
    <dbReference type="NCBI Taxonomy" id="2093360"/>
    <lineage>
        <taxon>Bacteria</taxon>
        <taxon>Pseudomonadati</taxon>
        <taxon>Candidatus Hydrogenedentota</taxon>
        <taxon>Candidatus Abyssobacteria</taxon>
    </lineage>
</organism>
<dbReference type="AlphaFoldDB" id="A0A3A4NJ23"/>
<protein>
    <submittedName>
        <fullName evidence="4">Sugar kinase</fullName>
    </submittedName>
</protein>
<dbReference type="PROSITE" id="PS00584">
    <property type="entry name" value="PFKB_KINASES_2"/>
    <property type="match status" value="1"/>
</dbReference>
<evidence type="ECO:0000256" key="1">
    <source>
        <dbReference type="ARBA" id="ARBA00022679"/>
    </source>
</evidence>
<keyword evidence="1" id="KW-0808">Transferase</keyword>
<evidence type="ECO:0000256" key="2">
    <source>
        <dbReference type="ARBA" id="ARBA00022777"/>
    </source>
</evidence>
<accession>A0A3A4NJ23</accession>